<gene>
    <name evidence="7" type="ORF">A2140_10750</name>
</gene>
<reference evidence="7 8" key="1">
    <citation type="journal article" date="2016" name="Nat. Commun.">
        <title>Thousands of microbial genomes shed light on interconnected biogeochemical processes in an aquifer system.</title>
        <authorList>
            <person name="Anantharaman K."/>
            <person name="Brown C.T."/>
            <person name="Hug L.A."/>
            <person name="Sharon I."/>
            <person name="Castelle C.J."/>
            <person name="Probst A.J."/>
            <person name="Thomas B.C."/>
            <person name="Singh A."/>
            <person name="Wilkins M.J."/>
            <person name="Karaoz U."/>
            <person name="Brodie E.L."/>
            <person name="Williams K.H."/>
            <person name="Hubbard S.S."/>
            <person name="Banfield J.F."/>
        </authorList>
    </citation>
    <scope>NUCLEOTIDE SEQUENCE [LARGE SCALE GENOMIC DNA]</scope>
</reference>
<accession>A0A1F6T4T8</accession>
<name>A0A1F6T4T8_9PROT</name>
<dbReference type="GO" id="GO:0003924">
    <property type="term" value="F:GTPase activity"/>
    <property type="evidence" value="ECO:0007669"/>
    <property type="project" value="TreeGrafter"/>
</dbReference>
<protein>
    <recommendedName>
        <fullName evidence="6">SRP54-type proteins GTP-binding domain-containing protein</fullName>
    </recommendedName>
</protein>
<dbReference type="GO" id="GO:0005047">
    <property type="term" value="F:signal recognition particle binding"/>
    <property type="evidence" value="ECO:0007669"/>
    <property type="project" value="TreeGrafter"/>
</dbReference>
<evidence type="ECO:0000256" key="2">
    <source>
        <dbReference type="ARBA" id="ARBA00008531"/>
    </source>
</evidence>
<dbReference type="EMBL" id="MFSQ01000063">
    <property type="protein sequence ID" value="OGI40152.1"/>
    <property type="molecule type" value="Genomic_DNA"/>
</dbReference>
<dbReference type="GO" id="GO:0005525">
    <property type="term" value="F:GTP binding"/>
    <property type="evidence" value="ECO:0007669"/>
    <property type="project" value="UniProtKB-KW"/>
</dbReference>
<evidence type="ECO:0000313" key="7">
    <source>
        <dbReference type="EMBL" id="OGI40152.1"/>
    </source>
</evidence>
<feature type="domain" description="SRP54-type proteins GTP-binding" evidence="6">
    <location>
        <begin position="143"/>
        <end position="156"/>
    </location>
</feature>
<dbReference type="STRING" id="1817756.A2140_10750"/>
<dbReference type="SUPFAM" id="SSF52540">
    <property type="entry name" value="P-loop containing nucleoside triphosphate hydrolases"/>
    <property type="match status" value="1"/>
</dbReference>
<keyword evidence="3" id="KW-0547">Nucleotide-binding</keyword>
<dbReference type="PANTHER" id="PTHR43134">
    <property type="entry name" value="SIGNAL RECOGNITION PARTICLE RECEPTOR SUBUNIT ALPHA"/>
    <property type="match status" value="1"/>
</dbReference>
<dbReference type="Pfam" id="PF00448">
    <property type="entry name" value="SRP54"/>
    <property type="match status" value="1"/>
</dbReference>
<dbReference type="AlphaFoldDB" id="A0A1F6T4T8"/>
<evidence type="ECO:0000259" key="6">
    <source>
        <dbReference type="PROSITE" id="PS00300"/>
    </source>
</evidence>
<organism evidence="7 8">
    <name type="scientific">Candidatus Muproteobacteria bacterium RBG_16_62_13</name>
    <dbReference type="NCBI Taxonomy" id="1817756"/>
    <lineage>
        <taxon>Bacteria</taxon>
        <taxon>Pseudomonadati</taxon>
        <taxon>Pseudomonadota</taxon>
        <taxon>Candidatus Muproteobacteria</taxon>
    </lineage>
</organism>
<comment type="subcellular location">
    <subcellularLocation>
        <location evidence="1">Cell membrane</location>
        <topology evidence="1">Peripheral membrane protein</topology>
        <orientation evidence="1">Cytoplasmic side</orientation>
    </subcellularLocation>
</comment>
<proteinExistence type="inferred from homology"/>
<comment type="caution">
    <text evidence="7">The sequence shown here is derived from an EMBL/GenBank/DDBJ whole genome shotgun (WGS) entry which is preliminary data.</text>
</comment>
<sequence>MLAAADTFRAAAIDQLKSWGDRLDIPVIAQHSGADAAAVAHDALTAARARHADVLIVDTAGRQHTHAGLMDELRKIRRVLDKAMPGAPHEVLMVLDAGTGQNALSQLKHFHEAVNVTGLAVTKLDGTARGGVLLAIARAFRLPVRFIGVGESVDDLLPFRAGDFADSLVPDR</sequence>
<dbReference type="PROSITE" id="PS00300">
    <property type="entry name" value="SRP54"/>
    <property type="match status" value="1"/>
</dbReference>
<dbReference type="InterPro" id="IPR027417">
    <property type="entry name" value="P-loop_NTPase"/>
</dbReference>
<dbReference type="Proteomes" id="UP000178379">
    <property type="component" value="Unassembled WGS sequence"/>
</dbReference>
<dbReference type="SMART" id="SM00962">
    <property type="entry name" value="SRP54"/>
    <property type="match status" value="1"/>
</dbReference>
<dbReference type="GO" id="GO:0005886">
    <property type="term" value="C:plasma membrane"/>
    <property type="evidence" value="ECO:0007669"/>
    <property type="project" value="UniProtKB-SubCell"/>
</dbReference>
<dbReference type="Gene3D" id="3.40.50.300">
    <property type="entry name" value="P-loop containing nucleotide triphosphate hydrolases"/>
    <property type="match status" value="1"/>
</dbReference>
<keyword evidence="4" id="KW-0342">GTP-binding</keyword>
<dbReference type="InterPro" id="IPR000897">
    <property type="entry name" value="SRP54_GTPase_dom"/>
</dbReference>
<evidence type="ECO:0000313" key="8">
    <source>
        <dbReference type="Proteomes" id="UP000178379"/>
    </source>
</evidence>
<evidence type="ECO:0000256" key="4">
    <source>
        <dbReference type="ARBA" id="ARBA00023134"/>
    </source>
</evidence>
<evidence type="ECO:0000256" key="3">
    <source>
        <dbReference type="ARBA" id="ARBA00022741"/>
    </source>
</evidence>
<dbReference type="GO" id="GO:0006614">
    <property type="term" value="P:SRP-dependent cotranslational protein targeting to membrane"/>
    <property type="evidence" value="ECO:0007669"/>
    <property type="project" value="InterPro"/>
</dbReference>
<keyword evidence="5" id="KW-0472">Membrane</keyword>
<evidence type="ECO:0000256" key="5">
    <source>
        <dbReference type="ARBA" id="ARBA00023136"/>
    </source>
</evidence>
<comment type="similarity">
    <text evidence="2">Belongs to the GTP-binding SRP family.</text>
</comment>
<dbReference type="PANTHER" id="PTHR43134:SF1">
    <property type="entry name" value="SIGNAL RECOGNITION PARTICLE RECEPTOR SUBUNIT ALPHA"/>
    <property type="match status" value="1"/>
</dbReference>
<evidence type="ECO:0000256" key="1">
    <source>
        <dbReference type="ARBA" id="ARBA00004413"/>
    </source>
</evidence>